<dbReference type="AlphaFoldDB" id="A0A0C1C541"/>
<dbReference type="Proteomes" id="UP000031307">
    <property type="component" value="Unassembled WGS sequence"/>
</dbReference>
<proteinExistence type="predicted"/>
<sequence length="189" mass="21785">MDKSNWAVTFIVAHPKCLCCSNYRPAKLVIEGISDGTIQKYAKKGKHFVIVFYVETFYGTLEIETQCIPQKDLKYQEKSGTWVKSSAQVKARLADVEKDTTKPFKYSVFGKYSIESRGCHNTATWAREKLQVMGVTMSKSRRAWFHAKTTDFTHRPNRRSNFLVSLFRKVFNGAKKKLSNFIQFNKSCV</sequence>
<dbReference type="PATRIC" id="fig|83552.4.peg.235"/>
<reference evidence="1 2" key="1">
    <citation type="journal article" date="2014" name="Mol. Biol. Evol.">
        <title>Massive expansion of Ubiquitination-related gene families within the Chlamydiae.</title>
        <authorList>
            <person name="Domman D."/>
            <person name="Collingro A."/>
            <person name="Lagkouvardos I."/>
            <person name="Gehre L."/>
            <person name="Weinmaier T."/>
            <person name="Rattei T."/>
            <person name="Subtil A."/>
            <person name="Horn M."/>
        </authorList>
    </citation>
    <scope>NUCLEOTIDE SEQUENCE [LARGE SCALE GENOMIC DNA]</scope>
    <source>
        <strain evidence="1 2">OEW1</strain>
    </source>
</reference>
<gene>
    <name evidence="1" type="ORF">DB43_DU00130</name>
</gene>
<accession>A0A0C1C541</accession>
<evidence type="ECO:0000313" key="1">
    <source>
        <dbReference type="EMBL" id="KIA78546.1"/>
    </source>
</evidence>
<protein>
    <submittedName>
        <fullName evidence="1">Uncharacterized protein</fullName>
    </submittedName>
</protein>
<name>A0A0C1C541_9BACT</name>
<dbReference type="EMBL" id="JSAM01000015">
    <property type="protein sequence ID" value="KIA78546.1"/>
    <property type="molecule type" value="Genomic_DNA"/>
</dbReference>
<organism evidence="1 2">
    <name type="scientific">Parachlamydia acanthamoebae</name>
    <dbReference type="NCBI Taxonomy" id="83552"/>
    <lineage>
        <taxon>Bacteria</taxon>
        <taxon>Pseudomonadati</taxon>
        <taxon>Chlamydiota</taxon>
        <taxon>Chlamydiia</taxon>
        <taxon>Parachlamydiales</taxon>
        <taxon>Parachlamydiaceae</taxon>
        <taxon>Parachlamydia</taxon>
    </lineage>
</organism>
<comment type="caution">
    <text evidence="1">The sequence shown here is derived from an EMBL/GenBank/DDBJ whole genome shotgun (WGS) entry which is preliminary data.</text>
</comment>
<dbReference type="RefSeq" id="WP_013924557.1">
    <property type="nucleotide sequence ID" value="NZ_JSAM01000015.1"/>
</dbReference>
<evidence type="ECO:0000313" key="2">
    <source>
        <dbReference type="Proteomes" id="UP000031307"/>
    </source>
</evidence>